<dbReference type="Proteomes" id="UP000639396">
    <property type="component" value="Unassembled WGS sequence"/>
</dbReference>
<proteinExistence type="predicted"/>
<keyword evidence="1" id="KW-0472">Membrane</keyword>
<gene>
    <name evidence="2" type="ORF">IDH45_24470</name>
</gene>
<evidence type="ECO:0000313" key="2">
    <source>
        <dbReference type="EMBL" id="MBD2865141.1"/>
    </source>
</evidence>
<organism evidence="2 3">
    <name type="scientific">Paenibacillus oceani</name>
    <dbReference type="NCBI Taxonomy" id="2772510"/>
    <lineage>
        <taxon>Bacteria</taxon>
        <taxon>Bacillati</taxon>
        <taxon>Bacillota</taxon>
        <taxon>Bacilli</taxon>
        <taxon>Bacillales</taxon>
        <taxon>Paenibacillaceae</taxon>
        <taxon>Paenibacillus</taxon>
    </lineage>
</organism>
<protein>
    <submittedName>
        <fullName evidence="2">Pilus assembly protein</fullName>
    </submittedName>
</protein>
<keyword evidence="3" id="KW-1185">Reference proteome</keyword>
<keyword evidence="1" id="KW-0812">Transmembrane</keyword>
<dbReference type="AlphaFoldDB" id="A0A927H1G7"/>
<name>A0A927H1G7_9BACL</name>
<feature type="transmembrane region" description="Helical" evidence="1">
    <location>
        <begin position="23"/>
        <end position="43"/>
    </location>
</feature>
<comment type="caution">
    <text evidence="2">The sequence shown here is derived from an EMBL/GenBank/DDBJ whole genome shotgun (WGS) entry which is preliminary data.</text>
</comment>
<dbReference type="RefSeq" id="WP_190930763.1">
    <property type="nucleotide sequence ID" value="NZ_JACXJA010000038.1"/>
</dbReference>
<dbReference type="EMBL" id="JACXJA010000038">
    <property type="protein sequence ID" value="MBD2865141.1"/>
    <property type="molecule type" value="Genomic_DNA"/>
</dbReference>
<evidence type="ECO:0000256" key="1">
    <source>
        <dbReference type="SAM" id="Phobius"/>
    </source>
</evidence>
<accession>A0A927H1G7</accession>
<keyword evidence="1" id="KW-1133">Transmembrane helix</keyword>
<reference evidence="2" key="1">
    <citation type="submission" date="2020-09" db="EMBL/GenBank/DDBJ databases">
        <title>A novel bacterium of genus Paenibacillus, isolated from South China Sea.</title>
        <authorList>
            <person name="Huang H."/>
            <person name="Mo K."/>
            <person name="Hu Y."/>
        </authorList>
    </citation>
    <scope>NUCLEOTIDE SEQUENCE</scope>
    <source>
        <strain evidence="2">IB182363</strain>
    </source>
</reference>
<sequence length="335" mass="37046">MALRVANRFIRSDSGSFTLETSLVYPTVLLIVLSIVFFSLFLYQKVSLYHTAAAAAERSAYSWDNSGKDWETGNVAPQRNDGLYWRTGSDGISGMFAFGASGGVRKIELPAGSADEAGAGLPERKLYKAAEELPQQVKGTITYRHGIVDREVTARLGQSGVLPFLASKWTRSWMETEVSSVVTEPVELIRNVDFVRTFVVRVKDMISKPKAEQTVPVPTENVTKKLAFGRAEEAAEYIRSITGGVKITVSPPSGRRQLDALDADGLVHEVKLGYTSKSKDIESQIIKDLELMRSGSQVKGVVWHFFRKEKDGKIGPSKPLRQELEKRGILVVIHQ</sequence>
<evidence type="ECO:0000313" key="3">
    <source>
        <dbReference type="Proteomes" id="UP000639396"/>
    </source>
</evidence>